<accession>A0A2A4IZM2</accession>
<comment type="caution">
    <text evidence="1">The sequence shown here is derived from an EMBL/GenBank/DDBJ whole genome shotgun (WGS) entry which is preliminary data.</text>
</comment>
<evidence type="ECO:0000313" key="1">
    <source>
        <dbReference type="EMBL" id="PCG64553.1"/>
    </source>
</evidence>
<protein>
    <submittedName>
        <fullName evidence="1">Uncharacterized protein</fullName>
    </submittedName>
</protein>
<dbReference type="EMBL" id="NWSH01004952">
    <property type="protein sequence ID" value="PCG64553.1"/>
    <property type="molecule type" value="Genomic_DNA"/>
</dbReference>
<proteinExistence type="predicted"/>
<dbReference type="STRING" id="7102.A0A2A4IZM2"/>
<dbReference type="AlphaFoldDB" id="A0A2A4IZM2"/>
<reference evidence="1" key="1">
    <citation type="submission" date="2017-09" db="EMBL/GenBank/DDBJ databases">
        <title>Contemporary evolution of a Lepidopteran species, Heliothis virescens, in response to modern agricultural practices.</title>
        <authorList>
            <person name="Fritz M.L."/>
            <person name="Deyonke A.M."/>
            <person name="Papanicolaou A."/>
            <person name="Micinski S."/>
            <person name="Westbrook J."/>
            <person name="Gould F."/>
        </authorList>
    </citation>
    <scope>NUCLEOTIDE SEQUENCE [LARGE SCALE GENOMIC DNA]</scope>
    <source>
        <strain evidence="1">HvINT-</strain>
        <tissue evidence="1">Whole body</tissue>
    </source>
</reference>
<name>A0A2A4IZM2_HELVI</name>
<organism evidence="1">
    <name type="scientific">Heliothis virescens</name>
    <name type="common">Tobacco budworm moth</name>
    <dbReference type="NCBI Taxonomy" id="7102"/>
    <lineage>
        <taxon>Eukaryota</taxon>
        <taxon>Metazoa</taxon>
        <taxon>Ecdysozoa</taxon>
        <taxon>Arthropoda</taxon>
        <taxon>Hexapoda</taxon>
        <taxon>Insecta</taxon>
        <taxon>Pterygota</taxon>
        <taxon>Neoptera</taxon>
        <taxon>Endopterygota</taxon>
        <taxon>Lepidoptera</taxon>
        <taxon>Glossata</taxon>
        <taxon>Ditrysia</taxon>
        <taxon>Noctuoidea</taxon>
        <taxon>Noctuidae</taxon>
        <taxon>Heliothinae</taxon>
        <taxon>Heliothis</taxon>
    </lineage>
</organism>
<gene>
    <name evidence="1" type="ORF">B5V51_10481</name>
</gene>
<sequence length="210" mass="23292">MDVDVWTAVGSEQCQWRRLRTRRAEAEAAQAAVVPHLGPDMDALRQLVVLCVCGAALGEPLGEALRRYSRHGVYAGEYSRGYSPYMYAAVPLHAPLPVLRVLSPAPLAPRDPLLAPSAHSPVYARAPYADDHDDYDEPQQYAAYAHRYQTPQLYAAESSAADESTVLYARPTAYGGYTYRSAPHKPAGKRAPADLPYIVRVHKYRIVKER</sequence>